<dbReference type="PANTHER" id="PTHR31836:SF21">
    <property type="entry name" value="EXPANSIN-LIKE PROTEIN 7"/>
    <property type="match status" value="1"/>
</dbReference>
<dbReference type="RefSeq" id="WP_321546191.1">
    <property type="nucleotide sequence ID" value="NZ_JAXIVS010000004.1"/>
</dbReference>
<dbReference type="Proteomes" id="UP001291309">
    <property type="component" value="Unassembled WGS sequence"/>
</dbReference>
<comment type="caution">
    <text evidence="4">The sequence shown here is derived from an EMBL/GenBank/DDBJ whole genome shotgun (WGS) entry which is preliminary data.</text>
</comment>
<accession>A0ABU5H1Z6</accession>
<dbReference type="PROSITE" id="PS50842">
    <property type="entry name" value="EXPANSIN_EG45"/>
    <property type="match status" value="1"/>
</dbReference>
<dbReference type="InterPro" id="IPR049818">
    <property type="entry name" value="Expansin_EXLX1-like"/>
</dbReference>
<dbReference type="Gene3D" id="2.40.40.10">
    <property type="entry name" value="RlpA-like domain"/>
    <property type="match status" value="1"/>
</dbReference>
<dbReference type="InterPro" id="IPR036908">
    <property type="entry name" value="RlpA-like_sf"/>
</dbReference>
<dbReference type="PROSITE" id="PS51257">
    <property type="entry name" value="PROKAR_LIPOPROTEIN"/>
    <property type="match status" value="1"/>
</dbReference>
<keyword evidence="1 2" id="KW-0732">Signal</keyword>
<organism evidence="4 5">
    <name type="scientific">Hyalangium rubrum</name>
    <dbReference type="NCBI Taxonomy" id="3103134"/>
    <lineage>
        <taxon>Bacteria</taxon>
        <taxon>Pseudomonadati</taxon>
        <taxon>Myxococcota</taxon>
        <taxon>Myxococcia</taxon>
        <taxon>Myxococcales</taxon>
        <taxon>Cystobacterineae</taxon>
        <taxon>Archangiaceae</taxon>
        <taxon>Hyalangium</taxon>
    </lineage>
</organism>
<evidence type="ECO:0000256" key="1">
    <source>
        <dbReference type="ARBA" id="ARBA00022729"/>
    </source>
</evidence>
<dbReference type="InterPro" id="IPR051477">
    <property type="entry name" value="Expansin_CellWall"/>
</dbReference>
<dbReference type="InterPro" id="IPR009009">
    <property type="entry name" value="RlpA-like_DPBB"/>
</dbReference>
<evidence type="ECO:0000313" key="5">
    <source>
        <dbReference type="Proteomes" id="UP001291309"/>
    </source>
</evidence>
<dbReference type="EMBL" id="JAXIVS010000004">
    <property type="protein sequence ID" value="MDY7227468.1"/>
    <property type="molecule type" value="Genomic_DNA"/>
</dbReference>
<evidence type="ECO:0000259" key="3">
    <source>
        <dbReference type="PROSITE" id="PS50842"/>
    </source>
</evidence>
<evidence type="ECO:0000256" key="2">
    <source>
        <dbReference type="SAM" id="SignalP"/>
    </source>
</evidence>
<dbReference type="PANTHER" id="PTHR31836">
    <property type="match status" value="1"/>
</dbReference>
<gene>
    <name evidence="4" type="ORF">SYV04_13735</name>
</gene>
<dbReference type="InterPro" id="IPR007112">
    <property type="entry name" value="Expansin/allergen_DPBB_dom"/>
</dbReference>
<feature type="signal peptide" evidence="2">
    <location>
        <begin position="1"/>
        <end position="31"/>
    </location>
</feature>
<protein>
    <submittedName>
        <fullName evidence="4">Expansin EXLX1 family cellulose-binding protein</fullName>
    </submittedName>
</protein>
<dbReference type="Gene3D" id="2.60.40.760">
    <property type="entry name" value="Expansin, cellulose-binding-like domain"/>
    <property type="match status" value="1"/>
</dbReference>
<name>A0ABU5H1Z6_9BACT</name>
<dbReference type="SUPFAM" id="SSF50685">
    <property type="entry name" value="Barwin-like endoglucanases"/>
    <property type="match status" value="1"/>
</dbReference>
<dbReference type="CDD" id="cd22272">
    <property type="entry name" value="DPBB_EXLX1-like"/>
    <property type="match status" value="1"/>
</dbReference>
<feature type="chain" id="PRO_5047298518" evidence="2">
    <location>
        <begin position="32"/>
        <end position="236"/>
    </location>
</feature>
<dbReference type="Pfam" id="PF03330">
    <property type="entry name" value="DPBB_1"/>
    <property type="match status" value="1"/>
</dbReference>
<proteinExistence type="predicted"/>
<dbReference type="SUPFAM" id="SSF49590">
    <property type="entry name" value="PHL pollen allergen"/>
    <property type="match status" value="1"/>
</dbReference>
<feature type="domain" description="Expansin-like EG45" evidence="3">
    <location>
        <begin position="54"/>
        <end position="143"/>
    </location>
</feature>
<dbReference type="NCBIfam" id="NF041144">
    <property type="entry name" value="expansin_EXLX1"/>
    <property type="match status" value="1"/>
</dbReference>
<sequence length="236" mass="25610">MRTAPLFFRPLTAACLLGLAACSSSPSSEEAAEEIRSLGEFQSGIATYYDATGAGHCGFDKSPNDMNVAAMNAPQFAGTAVCGACAEVKGPQGTVVVRIVDSCPECNAGHLDLSRQAFEKISPLVAGRVTTTWRLVTCPVEGPVRYRIKEGSSQWWTSIQVRNHRLPVAKFEWQKDGNWVDVRRDPDSNYFTEASGMGTGPVKVRITSTEGQTLEDTLPRIEAEKTFEGTAQFSPR</sequence>
<dbReference type="InterPro" id="IPR036749">
    <property type="entry name" value="Expansin_CBD_sf"/>
</dbReference>
<reference evidence="4 5" key="1">
    <citation type="submission" date="2023-12" db="EMBL/GenBank/DDBJ databases">
        <title>the genome sequence of Hyalangium sp. s54d21.</title>
        <authorList>
            <person name="Zhang X."/>
        </authorList>
    </citation>
    <scope>NUCLEOTIDE SEQUENCE [LARGE SCALE GENOMIC DNA]</scope>
    <source>
        <strain evidence="5">s54d21</strain>
    </source>
</reference>
<keyword evidence="5" id="KW-1185">Reference proteome</keyword>
<evidence type="ECO:0000313" key="4">
    <source>
        <dbReference type="EMBL" id="MDY7227468.1"/>
    </source>
</evidence>